<dbReference type="GO" id="GO:0071207">
    <property type="term" value="F:histone pre-mRNA stem-loop binding"/>
    <property type="evidence" value="ECO:0007669"/>
    <property type="project" value="TreeGrafter"/>
</dbReference>
<evidence type="ECO:0000313" key="6">
    <source>
        <dbReference type="Proteomes" id="UP000195570"/>
    </source>
</evidence>
<feature type="domain" description="Histone RNA hairpin-binding protein RNA-binding" evidence="4">
    <location>
        <begin position="43"/>
        <end position="112"/>
    </location>
</feature>
<dbReference type="PANTHER" id="PTHR17408:SF12">
    <property type="entry name" value="HISTONE RNA HAIRPIN-BINDING PROTEIN RNA-BINDING DOMAIN-CONTAINING PROTEIN"/>
    <property type="match status" value="1"/>
</dbReference>
<dbReference type="GO" id="GO:0051028">
    <property type="term" value="P:mRNA transport"/>
    <property type="evidence" value="ECO:0007669"/>
    <property type="project" value="TreeGrafter"/>
</dbReference>
<comment type="caution">
    <text evidence="5">The sequence shown here is derived from an EMBL/GenBank/DDBJ whole genome shotgun (WGS) entry which is preliminary data.</text>
</comment>
<dbReference type="InterPro" id="IPR029344">
    <property type="entry name" value="SLBP_RNA_bind"/>
</dbReference>
<dbReference type="GeneID" id="92375477"/>
<proteinExistence type="inferred from homology"/>
<dbReference type="EMBL" id="CZPT02001330">
    <property type="protein sequence ID" value="SCU69968.1"/>
    <property type="molecule type" value="Genomic_DNA"/>
</dbReference>
<evidence type="ECO:0000256" key="2">
    <source>
        <dbReference type="ARBA" id="ARBA00022884"/>
    </source>
</evidence>
<dbReference type="InterPro" id="IPR038294">
    <property type="entry name" value="SLBP_RNA_bind_sf"/>
</dbReference>
<gene>
    <name evidence="5" type="ORF">TEOVI_000153700</name>
</gene>
<dbReference type="Gene3D" id="1.10.8.1120">
    <property type="entry name" value="Histone RNA hairpin-binding protein RNA-binding domain"/>
    <property type="match status" value="1"/>
</dbReference>
<dbReference type="GO" id="GO:0071204">
    <property type="term" value="C:histone pre-mRNA 3'end processing complex"/>
    <property type="evidence" value="ECO:0007669"/>
    <property type="project" value="TreeGrafter"/>
</dbReference>
<keyword evidence="2" id="KW-0694">RNA-binding</keyword>
<name>A0A1G4ICG7_TRYEQ</name>
<evidence type="ECO:0000256" key="1">
    <source>
        <dbReference type="ARBA" id="ARBA00006151"/>
    </source>
</evidence>
<dbReference type="GO" id="GO:0005737">
    <property type="term" value="C:cytoplasm"/>
    <property type="evidence" value="ECO:0007669"/>
    <property type="project" value="TreeGrafter"/>
</dbReference>
<accession>A0A1G4ICG7</accession>
<dbReference type="Pfam" id="PF15247">
    <property type="entry name" value="SLBP_RNA_bind"/>
    <property type="match status" value="1"/>
</dbReference>
<sequence>MQTPLRPTIFPEGIEGSQTADSSIKVACGRDSSGRASGSPPDRERRLHQREKQLSFGYATEGYNNMIKLVEHDPLLKSGGIIPLSPPDVNKGSKRVWDVSLRKWRRALHMFDCVFIEGEDENKKTLESVIEDQRLQWVSTAYSGRRKEDRVKVSASTITNAQNSPHVCKKLHVEECLKVILREESCYEPVGNVVPVSASSLLKGADISPADAGIKIFVAPSPQNQCKQTPVRSGAVCSRVAPRCLNFDSSTPMQSKVPLNGVQEVKHLQSCVPPQPKENKNIWVTPTMWVDDGARTSPFTSIYQPPVLEQVSEVQQTPLNWNLFIPPQTYVCTPQPATAPGIVFDKFTPNTAPRRLTILRDSNTKSRGGEVDVLKRNLFPNSVMSPSHTDSLEKVFHPNTPLTRSYVRGEVPEIEANKPTGADCAQQILFTE</sequence>
<protein>
    <submittedName>
        <fullName evidence="5">Histone RNA hairpin-binding protein RNA-binding domain containing protein, putative</fullName>
    </submittedName>
</protein>
<organism evidence="5 6">
    <name type="scientific">Trypanosoma equiperdum</name>
    <dbReference type="NCBI Taxonomy" id="5694"/>
    <lineage>
        <taxon>Eukaryota</taxon>
        <taxon>Discoba</taxon>
        <taxon>Euglenozoa</taxon>
        <taxon>Kinetoplastea</taxon>
        <taxon>Metakinetoplastina</taxon>
        <taxon>Trypanosomatida</taxon>
        <taxon>Trypanosomatidae</taxon>
        <taxon>Trypanosoma</taxon>
    </lineage>
</organism>
<dbReference type="InterPro" id="IPR026502">
    <property type="entry name" value="SLBP1/SLBP2"/>
</dbReference>
<dbReference type="GO" id="GO:0006398">
    <property type="term" value="P:mRNA 3'-end processing by stem-loop binding and cleavage"/>
    <property type="evidence" value="ECO:0007669"/>
    <property type="project" value="TreeGrafter"/>
</dbReference>
<reference evidence="5" key="1">
    <citation type="submission" date="2016-09" db="EMBL/GenBank/DDBJ databases">
        <authorList>
            <person name="Hebert L."/>
            <person name="Moumen B."/>
        </authorList>
    </citation>
    <scope>NUCLEOTIDE SEQUENCE [LARGE SCALE GENOMIC DNA]</scope>
    <source>
        <strain evidence="5">OVI</strain>
    </source>
</reference>
<feature type="region of interest" description="Disordered" evidence="3">
    <location>
        <begin position="1"/>
        <end position="49"/>
    </location>
</feature>
<keyword evidence="6" id="KW-1185">Reference proteome</keyword>
<dbReference type="RefSeq" id="XP_067080856.1">
    <property type="nucleotide sequence ID" value="XM_067224755.1"/>
</dbReference>
<evidence type="ECO:0000256" key="3">
    <source>
        <dbReference type="SAM" id="MobiDB-lite"/>
    </source>
</evidence>
<dbReference type="AlphaFoldDB" id="A0A1G4ICG7"/>
<evidence type="ECO:0000259" key="4">
    <source>
        <dbReference type="Pfam" id="PF15247"/>
    </source>
</evidence>
<dbReference type="PANTHER" id="PTHR17408">
    <property type="entry name" value="HISTONE RNA HAIRPIN-BINDING PROTEIN"/>
    <property type="match status" value="1"/>
</dbReference>
<comment type="similarity">
    <text evidence="1">Belongs to the SLBP family.</text>
</comment>
<dbReference type="VEuPathDB" id="TriTrypDB:TEOVI_000153700"/>
<dbReference type="Proteomes" id="UP000195570">
    <property type="component" value="Unassembled WGS sequence"/>
</dbReference>
<evidence type="ECO:0000313" key="5">
    <source>
        <dbReference type="EMBL" id="SCU69968.1"/>
    </source>
</evidence>
<dbReference type="GO" id="GO:0003729">
    <property type="term" value="F:mRNA binding"/>
    <property type="evidence" value="ECO:0007669"/>
    <property type="project" value="InterPro"/>
</dbReference>